<accession>A0ABQ9I837</accession>
<evidence type="ECO:0000313" key="1">
    <source>
        <dbReference type="EMBL" id="KAJ8892642.1"/>
    </source>
</evidence>
<evidence type="ECO:0008006" key="3">
    <source>
        <dbReference type="Google" id="ProtNLM"/>
    </source>
</evidence>
<dbReference type="Proteomes" id="UP001159363">
    <property type="component" value="Chromosome 2"/>
</dbReference>
<proteinExistence type="predicted"/>
<comment type="caution">
    <text evidence="1">The sequence shown here is derived from an EMBL/GenBank/DDBJ whole genome shotgun (WGS) entry which is preliminary data.</text>
</comment>
<sequence>MILGMENLFGVYQEELHKLFHEVSTIEKIIPDALESPVLVSFLASFERKCTALSEQSRTGKLWVQYFRQDLPDIKAELSEQHVELRDSRRTRDARIIAVLLTLFKEPIPWDVDCLQSIASGVVGDDSINCDQAEYFGLGAMKCIIGSNFGEVKLTQKNRVKPLSAVARSILILDDVVVVNSHQLFMRIVYVMKTENDLKHCPTDSYLEFVQKHHRVSVTVVFDCYNVHSPKSQEHFRRASKRTSAEIMFDMNTYASTTQADILSNHHINGRLITLLSHHFETARIEVCNSEGDANTLIVKKALELASAENNVTIVASDTDIAVMILARATYDMELRVLSPVFNSPESTKEEVCAAGEKFVIALCCMINVNSLDELRQRCDNISLSPVYEGWKLLGGFLVPILTSRAPAPESLLRLVFCGCKTDCGYRCECRRAGLAYSTMCGQCKGGSCMNIKNSRFSRK</sequence>
<gene>
    <name evidence="1" type="ORF">PR048_005223</name>
</gene>
<dbReference type="EMBL" id="JARBHB010000002">
    <property type="protein sequence ID" value="KAJ8892642.1"/>
    <property type="molecule type" value="Genomic_DNA"/>
</dbReference>
<organism evidence="1 2">
    <name type="scientific">Dryococelus australis</name>
    <dbReference type="NCBI Taxonomy" id="614101"/>
    <lineage>
        <taxon>Eukaryota</taxon>
        <taxon>Metazoa</taxon>
        <taxon>Ecdysozoa</taxon>
        <taxon>Arthropoda</taxon>
        <taxon>Hexapoda</taxon>
        <taxon>Insecta</taxon>
        <taxon>Pterygota</taxon>
        <taxon>Neoptera</taxon>
        <taxon>Polyneoptera</taxon>
        <taxon>Phasmatodea</taxon>
        <taxon>Verophasmatodea</taxon>
        <taxon>Anareolatae</taxon>
        <taxon>Phasmatidae</taxon>
        <taxon>Eurycanthinae</taxon>
        <taxon>Dryococelus</taxon>
    </lineage>
</organism>
<keyword evidence="2" id="KW-1185">Reference proteome</keyword>
<name>A0ABQ9I837_9NEOP</name>
<reference evidence="1 2" key="1">
    <citation type="submission" date="2023-02" db="EMBL/GenBank/DDBJ databases">
        <title>LHISI_Scaffold_Assembly.</title>
        <authorList>
            <person name="Stuart O.P."/>
            <person name="Cleave R."/>
            <person name="Magrath M.J.L."/>
            <person name="Mikheyev A.S."/>
        </authorList>
    </citation>
    <scope>NUCLEOTIDE SEQUENCE [LARGE SCALE GENOMIC DNA]</scope>
    <source>
        <strain evidence="1">Daus_M_001</strain>
        <tissue evidence="1">Leg muscle</tissue>
    </source>
</reference>
<evidence type="ECO:0000313" key="2">
    <source>
        <dbReference type="Proteomes" id="UP001159363"/>
    </source>
</evidence>
<protein>
    <recommendedName>
        <fullName evidence="3">NYN domain-containing protein</fullName>
    </recommendedName>
</protein>